<dbReference type="EMBL" id="MFKX01000007">
    <property type="protein sequence ID" value="OGG58026.1"/>
    <property type="molecule type" value="Genomic_DNA"/>
</dbReference>
<sequence length="93" mass="10571">MSEDVGKALDTNQRLHRVSFSRYSPEDLFLERFNYGHRIVVEVYGETATDPMIKSLEYAKAKGADIQPVSASMRKQLIELGLVEDKPIQKGKE</sequence>
<gene>
    <name evidence="1" type="ORF">A2853_00840</name>
</gene>
<evidence type="ECO:0000313" key="1">
    <source>
        <dbReference type="EMBL" id="OGG58026.1"/>
    </source>
</evidence>
<name>A0A1F6D9E0_9BACT</name>
<dbReference type="Proteomes" id="UP000177958">
    <property type="component" value="Unassembled WGS sequence"/>
</dbReference>
<organism evidence="1 2">
    <name type="scientific">Candidatus Kaiserbacteria bacterium RIFCSPHIGHO2_01_FULL_55_17</name>
    <dbReference type="NCBI Taxonomy" id="1798484"/>
    <lineage>
        <taxon>Bacteria</taxon>
        <taxon>Candidatus Kaiseribacteriota</taxon>
    </lineage>
</organism>
<reference evidence="1 2" key="1">
    <citation type="journal article" date="2016" name="Nat. Commun.">
        <title>Thousands of microbial genomes shed light on interconnected biogeochemical processes in an aquifer system.</title>
        <authorList>
            <person name="Anantharaman K."/>
            <person name="Brown C.T."/>
            <person name="Hug L.A."/>
            <person name="Sharon I."/>
            <person name="Castelle C.J."/>
            <person name="Probst A.J."/>
            <person name="Thomas B.C."/>
            <person name="Singh A."/>
            <person name="Wilkins M.J."/>
            <person name="Karaoz U."/>
            <person name="Brodie E.L."/>
            <person name="Williams K.H."/>
            <person name="Hubbard S.S."/>
            <person name="Banfield J.F."/>
        </authorList>
    </citation>
    <scope>NUCLEOTIDE SEQUENCE [LARGE SCALE GENOMIC DNA]</scope>
</reference>
<dbReference type="AlphaFoldDB" id="A0A1F6D9E0"/>
<evidence type="ECO:0000313" key="2">
    <source>
        <dbReference type="Proteomes" id="UP000177958"/>
    </source>
</evidence>
<comment type="caution">
    <text evidence="1">The sequence shown here is derived from an EMBL/GenBank/DDBJ whole genome shotgun (WGS) entry which is preliminary data.</text>
</comment>
<proteinExistence type="predicted"/>
<accession>A0A1F6D9E0</accession>
<protein>
    <submittedName>
        <fullName evidence="1">Uncharacterized protein</fullName>
    </submittedName>
</protein>